<reference evidence="2" key="1">
    <citation type="submission" date="2021-01" db="EMBL/GenBank/DDBJ databases">
        <authorList>
            <person name="Corre E."/>
            <person name="Pelletier E."/>
            <person name="Niang G."/>
            <person name="Scheremetjew M."/>
            <person name="Finn R."/>
            <person name="Kale V."/>
            <person name="Holt S."/>
            <person name="Cochrane G."/>
            <person name="Meng A."/>
            <person name="Brown T."/>
            <person name="Cohen L."/>
        </authorList>
    </citation>
    <scope>NUCLEOTIDE SEQUENCE</scope>
    <source>
        <strain evidence="2">ATCC 50979</strain>
    </source>
</reference>
<evidence type="ECO:0000313" key="2">
    <source>
        <dbReference type="EMBL" id="CAD9297113.1"/>
    </source>
</evidence>
<accession>A0A7S1VEB4</accession>
<keyword evidence="1" id="KW-0812">Transmembrane</keyword>
<proteinExistence type="predicted"/>
<keyword evidence="1" id="KW-0472">Membrane</keyword>
<dbReference type="EMBL" id="HBGL01008108">
    <property type="protein sequence ID" value="CAD9297113.1"/>
    <property type="molecule type" value="Transcribed_RNA"/>
</dbReference>
<evidence type="ECO:0000256" key="1">
    <source>
        <dbReference type="SAM" id="Phobius"/>
    </source>
</evidence>
<dbReference type="AlphaFoldDB" id="A0A7S1VEB4"/>
<organism evidence="2">
    <name type="scientific">Sexangularia sp. CB-2014</name>
    <dbReference type="NCBI Taxonomy" id="1486929"/>
    <lineage>
        <taxon>Eukaryota</taxon>
        <taxon>Amoebozoa</taxon>
        <taxon>Tubulinea</taxon>
        <taxon>Elardia</taxon>
        <taxon>Arcellinida</taxon>
        <taxon>Arcellinida incertae sedis</taxon>
        <taxon>Sexangularia</taxon>
    </lineage>
</organism>
<sequence>MPRSVRDLCAGAQPTGHLNANHHSTLARCRSVKGLVARTGKVGISRAMIVLLVAVLLCGSWQVVGAQATASATGVLQVLDGRTSDVRTAGHARATRAGSSPFYSVSHHLLTRASLTASTVLDTRSARYTWLLDLAEGVRGRFMACNPFGMQDGRRRDWRRSLVAYYAASSLLGSTGNWSVGLAPVVVRALSFAELSAGESRKRGYVNDVRRAARVAQTFHPLTAAPEREHSSEAADMDKVDMASLYVDECSSPLYGSGSGKDEEQLVPGALVGLPPRALGAFGKVWTPFNAYVNNRVLPATQPSFRLLRFNAWLMVQVIVGGVPEDHHDLAVETLADDIDRPIVVPSSASALGKLGISSVDALPDLCVRGVGEHVFACSVRWTVPPVPRRGSRLLGVGVDESDADEEAAEVESSTEAIALDQEFGRDLLHSMTAWSRSHPPSHSVMAYLCSACQFPTTLASRIGRFASADNFDTLSATINQAAYAEQPPAATAPASHTAIPSYDGANLDANVRLVSTCIARCVERHGKNAVLFAVPEEEGSLGVRAHYDAYGRRFVLRNGLWERDYSVRQEAGQAGVVSQLMESRSYAHLAPDALQAVAKFKQREREARMAAERRAQQ</sequence>
<protein>
    <submittedName>
        <fullName evidence="2">Uncharacterized protein</fullName>
    </submittedName>
</protein>
<gene>
    <name evidence="2" type="ORF">SSP0437_LOCUS6266</name>
</gene>
<feature type="transmembrane region" description="Helical" evidence="1">
    <location>
        <begin position="47"/>
        <end position="64"/>
    </location>
</feature>
<keyword evidence="1" id="KW-1133">Transmembrane helix</keyword>
<name>A0A7S1VEB4_9EUKA</name>